<feature type="repeat" description="Hemopexin" evidence="13">
    <location>
        <begin position="191"/>
        <end position="237"/>
    </location>
</feature>
<keyword evidence="9 14" id="KW-0732">Signal</keyword>
<comment type="subcellular location">
    <subcellularLocation>
        <location evidence="2">Secreted</location>
    </subcellularLocation>
</comment>
<evidence type="ECO:0000256" key="5">
    <source>
        <dbReference type="ARBA" id="ARBA00022448"/>
    </source>
</evidence>
<dbReference type="AlphaFoldDB" id="A0A9D3S724"/>
<feature type="signal peptide" evidence="14">
    <location>
        <begin position="1"/>
        <end position="19"/>
    </location>
</feature>
<evidence type="ECO:0000256" key="3">
    <source>
        <dbReference type="ARBA" id="ARBA00011072"/>
    </source>
</evidence>
<feature type="chain" id="PRO_5039455808" description="Hemopexin" evidence="14">
    <location>
        <begin position="20"/>
        <end position="489"/>
    </location>
</feature>
<evidence type="ECO:0000313" key="16">
    <source>
        <dbReference type="Proteomes" id="UP001044222"/>
    </source>
</evidence>
<dbReference type="Proteomes" id="UP001044222">
    <property type="component" value="Unassembled WGS sequence"/>
</dbReference>
<dbReference type="GO" id="GO:0046872">
    <property type="term" value="F:metal ion binding"/>
    <property type="evidence" value="ECO:0007669"/>
    <property type="project" value="UniProtKB-KW"/>
</dbReference>
<evidence type="ECO:0000256" key="7">
    <source>
        <dbReference type="ARBA" id="ARBA00022617"/>
    </source>
</evidence>
<keyword evidence="10" id="KW-0677">Repeat</keyword>
<dbReference type="InterPro" id="IPR018487">
    <property type="entry name" value="Hemopexin-like_repeat"/>
</dbReference>
<reference evidence="15" key="1">
    <citation type="submission" date="2021-01" db="EMBL/GenBank/DDBJ databases">
        <title>A chromosome-scale assembly of European eel, Anguilla anguilla.</title>
        <authorList>
            <person name="Henkel C."/>
            <person name="Jong-Raadsen S.A."/>
            <person name="Dufour S."/>
            <person name="Weltzien F.-A."/>
            <person name="Palstra A.P."/>
            <person name="Pelster B."/>
            <person name="Spaink H.P."/>
            <person name="Van Den Thillart G.E."/>
            <person name="Jansen H."/>
            <person name="Zahm M."/>
            <person name="Klopp C."/>
            <person name="Cedric C."/>
            <person name="Louis A."/>
            <person name="Berthelot C."/>
            <person name="Parey E."/>
            <person name="Roest Crollius H."/>
            <person name="Montfort J."/>
            <person name="Robinson-Rechavi M."/>
            <person name="Bucao C."/>
            <person name="Bouchez O."/>
            <person name="Gislard M."/>
            <person name="Lluch J."/>
            <person name="Milhes M."/>
            <person name="Lampietro C."/>
            <person name="Lopez Roques C."/>
            <person name="Donnadieu C."/>
            <person name="Braasch I."/>
            <person name="Desvignes T."/>
            <person name="Postlethwait J."/>
            <person name="Bobe J."/>
            <person name="Guiguen Y."/>
            <person name="Dirks R."/>
        </authorList>
    </citation>
    <scope>NUCLEOTIDE SEQUENCE</scope>
    <source>
        <strain evidence="15">Tag_6206</strain>
        <tissue evidence="15">Liver</tissue>
    </source>
</reference>
<name>A0A9D3S724_ANGAN</name>
<evidence type="ECO:0000256" key="11">
    <source>
        <dbReference type="ARBA" id="ARBA00023004"/>
    </source>
</evidence>
<protein>
    <recommendedName>
        <fullName evidence="4">Hemopexin</fullName>
    </recommendedName>
</protein>
<dbReference type="InterPro" id="IPR000585">
    <property type="entry name" value="Hemopexin-like_dom"/>
</dbReference>
<feature type="repeat" description="Hemopexin" evidence="13">
    <location>
        <begin position="91"/>
        <end position="145"/>
    </location>
</feature>
<evidence type="ECO:0000256" key="9">
    <source>
        <dbReference type="ARBA" id="ARBA00022729"/>
    </source>
</evidence>
<evidence type="ECO:0000256" key="2">
    <source>
        <dbReference type="ARBA" id="ARBA00004613"/>
    </source>
</evidence>
<comment type="caution">
    <text evidence="15">The sequence shown here is derived from an EMBL/GenBank/DDBJ whole genome shotgun (WGS) entry which is preliminary data.</text>
</comment>
<keyword evidence="16" id="KW-1185">Reference proteome</keyword>
<gene>
    <name evidence="15" type="ORF">ANANG_G00062030</name>
</gene>
<evidence type="ECO:0000256" key="8">
    <source>
        <dbReference type="ARBA" id="ARBA00022723"/>
    </source>
</evidence>
<keyword evidence="6" id="KW-0964">Secreted</keyword>
<keyword evidence="8" id="KW-0479">Metal-binding</keyword>
<organism evidence="15 16">
    <name type="scientific">Anguilla anguilla</name>
    <name type="common">European freshwater eel</name>
    <name type="synonym">Muraena anguilla</name>
    <dbReference type="NCBI Taxonomy" id="7936"/>
    <lineage>
        <taxon>Eukaryota</taxon>
        <taxon>Metazoa</taxon>
        <taxon>Chordata</taxon>
        <taxon>Craniata</taxon>
        <taxon>Vertebrata</taxon>
        <taxon>Euteleostomi</taxon>
        <taxon>Actinopterygii</taxon>
        <taxon>Neopterygii</taxon>
        <taxon>Teleostei</taxon>
        <taxon>Anguilliformes</taxon>
        <taxon>Anguillidae</taxon>
        <taxon>Anguilla</taxon>
    </lineage>
</organism>
<evidence type="ECO:0000256" key="4">
    <source>
        <dbReference type="ARBA" id="ARBA00013632"/>
    </source>
</evidence>
<dbReference type="SUPFAM" id="SSF50923">
    <property type="entry name" value="Hemopexin-like domain"/>
    <property type="match status" value="2"/>
</dbReference>
<feature type="repeat" description="Hemopexin" evidence="13">
    <location>
        <begin position="295"/>
        <end position="342"/>
    </location>
</feature>
<feature type="repeat" description="Hemopexin" evidence="13">
    <location>
        <begin position="146"/>
        <end position="190"/>
    </location>
</feature>
<keyword evidence="11" id="KW-0408">Iron</keyword>
<dbReference type="EMBL" id="JAFIRN010000003">
    <property type="protein sequence ID" value="KAG5852402.1"/>
    <property type="molecule type" value="Genomic_DNA"/>
</dbReference>
<proteinExistence type="inferred from homology"/>
<keyword evidence="5" id="KW-0813">Transport</keyword>
<dbReference type="Gene3D" id="2.110.10.10">
    <property type="entry name" value="Hemopexin-like domain"/>
    <property type="match status" value="2"/>
</dbReference>
<evidence type="ECO:0000256" key="6">
    <source>
        <dbReference type="ARBA" id="ARBA00022525"/>
    </source>
</evidence>
<evidence type="ECO:0000256" key="10">
    <source>
        <dbReference type="ARBA" id="ARBA00022737"/>
    </source>
</evidence>
<evidence type="ECO:0000313" key="15">
    <source>
        <dbReference type="EMBL" id="KAG5852402.1"/>
    </source>
</evidence>
<evidence type="ECO:0000256" key="1">
    <source>
        <dbReference type="ARBA" id="ARBA00002031"/>
    </source>
</evidence>
<dbReference type="InterPro" id="IPR051298">
    <property type="entry name" value="Heme_transport/Cell_adhesion"/>
</dbReference>
<dbReference type="InterPro" id="IPR036375">
    <property type="entry name" value="Hemopexin-like_dom_sf"/>
</dbReference>
<comment type="function">
    <text evidence="1">Binds heme and transports it to the liver for breakdown and iron recovery, after which the free hemopexin returns to the circulation.</text>
</comment>
<dbReference type="PROSITE" id="PS51257">
    <property type="entry name" value="PROKAR_LIPOPROTEIN"/>
    <property type="match status" value="1"/>
</dbReference>
<evidence type="ECO:0000256" key="12">
    <source>
        <dbReference type="ARBA" id="ARBA00023180"/>
    </source>
</evidence>
<dbReference type="GO" id="GO:0005615">
    <property type="term" value="C:extracellular space"/>
    <property type="evidence" value="ECO:0007669"/>
    <property type="project" value="TreeGrafter"/>
</dbReference>
<dbReference type="FunFam" id="2.110.10.10:FF:000009">
    <property type="entry name" value="Hemopexin"/>
    <property type="match status" value="1"/>
</dbReference>
<evidence type="ECO:0000256" key="14">
    <source>
        <dbReference type="SAM" id="SignalP"/>
    </source>
</evidence>
<dbReference type="PANTHER" id="PTHR22917:SF9">
    <property type="entry name" value="HEMOPEXIN"/>
    <property type="match status" value="1"/>
</dbReference>
<dbReference type="SMART" id="SM00120">
    <property type="entry name" value="HX"/>
    <property type="match status" value="6"/>
</dbReference>
<keyword evidence="7" id="KW-0349">Heme</keyword>
<dbReference type="PANTHER" id="PTHR22917">
    <property type="entry name" value="HEMOPEXIN DOMAIN-CONTAINING PROTEIN"/>
    <property type="match status" value="1"/>
</dbReference>
<dbReference type="CDD" id="cd00094">
    <property type="entry name" value="HX"/>
    <property type="match status" value="1"/>
</dbReference>
<sequence length="489" mass="55795">MRLLARSLCLLLCLALSCATPVQQEIMMADHHEGHHDALPDRCEGIEFDAIAPDEKGIIYFFKGHYLWRGFRGPAELSNGTFNEMDDDHHLGHVDAAFRMHSGDDPEDHSHDHMFFFLNEKVFSYSNHTLEPDYPKDIKDVFPGIPDHLDAAVECPKGECKTDSVIFFKGDKLYYYDIKNHTVEEKQWPHLPHCTAALRWLNRYYCFHGHNFTRFHPLTGHVEPRYPKTTHYYFTKCKEGHSSDTVNCTDPHLDGVASDGKGKIYAFRGEMYSHLDSDHHGWYSFSIDANWKEVHGDVDAVFFHDGKLYIIKDDSVYIYKKEAPYALVEGYPKPLKEELGIEGHVDAAFVCPNEHTVHVIQGQHMKDIDLSATPRNVTKDIPHPFPRIDAAACCPHGVRVYVGTEYFEYKSPTLMAMSKMQPEAHKYTVGEVVPLPFPRVIDATICGPTGVKVLIGSHFYEYKSPMIMVTSKALPEPRKISQDLLGCDH</sequence>
<dbReference type="Pfam" id="PF00045">
    <property type="entry name" value="Hemopexin"/>
    <property type="match status" value="1"/>
</dbReference>
<evidence type="ECO:0000256" key="13">
    <source>
        <dbReference type="PROSITE-ProRule" id="PRU01011"/>
    </source>
</evidence>
<dbReference type="PROSITE" id="PS51642">
    <property type="entry name" value="HEMOPEXIN_2"/>
    <property type="match status" value="4"/>
</dbReference>
<keyword evidence="12" id="KW-0325">Glycoprotein</keyword>
<comment type="similarity">
    <text evidence="3">Belongs to the hemopexin family.</text>
</comment>
<accession>A0A9D3S724</accession>